<sequence length="98" mass="10806">MPGYFAPLLVLTTSSPICSPPTWSWAEFLISSTCSAGWHHERIQTIEGLDRRTFLGWVPLITIRGGWCPSTSPSPSLQFSSASQPISPRVRHLGLCHT</sequence>
<organism evidence="1 2">
    <name type="scientific">Pochonia chlamydosporia 170</name>
    <dbReference type="NCBI Taxonomy" id="1380566"/>
    <lineage>
        <taxon>Eukaryota</taxon>
        <taxon>Fungi</taxon>
        <taxon>Dikarya</taxon>
        <taxon>Ascomycota</taxon>
        <taxon>Pezizomycotina</taxon>
        <taxon>Sordariomycetes</taxon>
        <taxon>Hypocreomycetidae</taxon>
        <taxon>Hypocreales</taxon>
        <taxon>Clavicipitaceae</taxon>
        <taxon>Pochonia</taxon>
    </lineage>
</organism>
<keyword evidence="2" id="KW-1185">Reference proteome</keyword>
<protein>
    <submittedName>
        <fullName evidence="1">Uncharacterized protein</fullName>
    </submittedName>
</protein>
<dbReference type="KEGG" id="pchm:VFPPC_15366"/>
<accession>A0A179G9G3</accession>
<proteinExistence type="predicted"/>
<gene>
    <name evidence="1" type="ORF">VFPPC_15366</name>
</gene>
<evidence type="ECO:0000313" key="1">
    <source>
        <dbReference type="EMBL" id="OAQ73799.1"/>
    </source>
</evidence>
<dbReference type="AlphaFoldDB" id="A0A179G9G3"/>
<dbReference type="Proteomes" id="UP000078397">
    <property type="component" value="Unassembled WGS sequence"/>
</dbReference>
<comment type="caution">
    <text evidence="1">The sequence shown here is derived from an EMBL/GenBank/DDBJ whole genome shotgun (WGS) entry which is preliminary data.</text>
</comment>
<name>A0A179G9G3_METCM</name>
<dbReference type="EMBL" id="LSBJ02000001">
    <property type="protein sequence ID" value="OAQ73799.1"/>
    <property type="molecule type" value="Genomic_DNA"/>
</dbReference>
<reference evidence="1 2" key="1">
    <citation type="journal article" date="2016" name="PLoS Pathog.">
        <title>Biosynthesis of antibiotic leucinostatins in bio-control fungus Purpureocillium lilacinum and their inhibition on phytophthora revealed by genome mining.</title>
        <authorList>
            <person name="Wang G."/>
            <person name="Liu Z."/>
            <person name="Lin R."/>
            <person name="Li E."/>
            <person name="Mao Z."/>
            <person name="Ling J."/>
            <person name="Yang Y."/>
            <person name="Yin W.B."/>
            <person name="Xie B."/>
        </authorList>
    </citation>
    <scope>NUCLEOTIDE SEQUENCE [LARGE SCALE GENOMIC DNA]</scope>
    <source>
        <strain evidence="1">170</strain>
    </source>
</reference>
<dbReference type="GeneID" id="28857113"/>
<dbReference type="RefSeq" id="XP_018149882.1">
    <property type="nucleotide sequence ID" value="XM_018293119.1"/>
</dbReference>
<evidence type="ECO:0000313" key="2">
    <source>
        <dbReference type="Proteomes" id="UP000078397"/>
    </source>
</evidence>